<dbReference type="InterPro" id="IPR036271">
    <property type="entry name" value="Tet_transcr_reg_TetR-rel_C_sf"/>
</dbReference>
<dbReference type="SUPFAM" id="SSF46689">
    <property type="entry name" value="Homeodomain-like"/>
    <property type="match status" value="1"/>
</dbReference>
<dbReference type="GO" id="GO:0003700">
    <property type="term" value="F:DNA-binding transcription factor activity"/>
    <property type="evidence" value="ECO:0007669"/>
    <property type="project" value="TreeGrafter"/>
</dbReference>
<evidence type="ECO:0000256" key="5">
    <source>
        <dbReference type="SAM" id="MobiDB-lite"/>
    </source>
</evidence>
<organism evidence="7">
    <name type="scientific">Streptomyces sp. NBC_01393</name>
    <dbReference type="NCBI Taxonomy" id="2903851"/>
    <lineage>
        <taxon>Bacteria</taxon>
        <taxon>Bacillati</taxon>
        <taxon>Actinomycetota</taxon>
        <taxon>Actinomycetes</taxon>
        <taxon>Kitasatosporales</taxon>
        <taxon>Streptomycetaceae</taxon>
        <taxon>Streptomyces</taxon>
    </lineage>
</organism>
<dbReference type="EMBL" id="CP109546">
    <property type="protein sequence ID" value="WTZ09669.1"/>
    <property type="molecule type" value="Genomic_DNA"/>
</dbReference>
<dbReference type="Pfam" id="PF13305">
    <property type="entry name" value="TetR_C_33"/>
    <property type="match status" value="1"/>
</dbReference>
<evidence type="ECO:0000256" key="2">
    <source>
        <dbReference type="ARBA" id="ARBA00023125"/>
    </source>
</evidence>
<dbReference type="PANTHER" id="PTHR30055:SF234">
    <property type="entry name" value="HTH-TYPE TRANSCRIPTIONAL REGULATOR BETI"/>
    <property type="match status" value="1"/>
</dbReference>
<dbReference type="InterPro" id="IPR001647">
    <property type="entry name" value="HTH_TetR"/>
</dbReference>
<dbReference type="InterPro" id="IPR050109">
    <property type="entry name" value="HTH-type_TetR-like_transc_reg"/>
</dbReference>
<evidence type="ECO:0000259" key="6">
    <source>
        <dbReference type="PROSITE" id="PS50977"/>
    </source>
</evidence>
<proteinExistence type="predicted"/>
<name>A0AAU3HW43_9ACTN</name>
<dbReference type="InterPro" id="IPR009057">
    <property type="entry name" value="Homeodomain-like_sf"/>
</dbReference>
<dbReference type="Pfam" id="PF00440">
    <property type="entry name" value="TetR_N"/>
    <property type="match status" value="1"/>
</dbReference>
<feature type="compositionally biased region" description="Low complexity" evidence="5">
    <location>
        <begin position="1"/>
        <end position="12"/>
    </location>
</feature>
<accession>A0AAU3HW43</accession>
<dbReference type="Gene3D" id="1.10.357.10">
    <property type="entry name" value="Tetracycline Repressor, domain 2"/>
    <property type="match status" value="1"/>
</dbReference>
<feature type="domain" description="HTH tetR-type" evidence="6">
    <location>
        <begin position="38"/>
        <end position="98"/>
    </location>
</feature>
<evidence type="ECO:0000313" key="7">
    <source>
        <dbReference type="EMBL" id="WTZ09669.1"/>
    </source>
</evidence>
<evidence type="ECO:0000256" key="4">
    <source>
        <dbReference type="PROSITE-ProRule" id="PRU00335"/>
    </source>
</evidence>
<feature type="DNA-binding region" description="H-T-H motif" evidence="4">
    <location>
        <begin position="61"/>
        <end position="80"/>
    </location>
</feature>
<keyword evidence="3" id="KW-0804">Transcription</keyword>
<dbReference type="InterPro" id="IPR025996">
    <property type="entry name" value="MT1864/Rv1816-like_C"/>
</dbReference>
<keyword evidence="2 4" id="KW-0238">DNA-binding</keyword>
<keyword evidence="1" id="KW-0805">Transcription regulation</keyword>
<evidence type="ECO:0000256" key="3">
    <source>
        <dbReference type="ARBA" id="ARBA00023163"/>
    </source>
</evidence>
<feature type="region of interest" description="Disordered" evidence="5">
    <location>
        <begin position="1"/>
        <end position="37"/>
    </location>
</feature>
<dbReference type="GO" id="GO:0000976">
    <property type="term" value="F:transcription cis-regulatory region binding"/>
    <property type="evidence" value="ECO:0007669"/>
    <property type="project" value="TreeGrafter"/>
</dbReference>
<dbReference type="AlphaFoldDB" id="A0AAU3HW43"/>
<evidence type="ECO:0000256" key="1">
    <source>
        <dbReference type="ARBA" id="ARBA00023015"/>
    </source>
</evidence>
<dbReference type="PRINTS" id="PR00455">
    <property type="entry name" value="HTHTETR"/>
</dbReference>
<sequence length="240" mass="25425">MESITDGAADTGGDAGADDRRTAGARPRTGGRSRYHHGDLRNALIEAAVELATEGGPERVVLREAARSVGVSPTAAYRHFEGQGELLEEVKIHGQQALAASMIEAVRALPASDDPGEAAVRRTEAVGRGYVRFAIEHPGLYRTAFCRTEAAAEHDFTGIEAPDAGAEFAAFRELSDTLDALVATSRMRPENRPAAEAAAWATVHGLSLLILDGPLALLPPDQRDAVVERTLTTIVAGLIR</sequence>
<dbReference type="PROSITE" id="PS50977">
    <property type="entry name" value="HTH_TETR_2"/>
    <property type="match status" value="1"/>
</dbReference>
<dbReference type="SUPFAM" id="SSF48498">
    <property type="entry name" value="Tetracyclin repressor-like, C-terminal domain"/>
    <property type="match status" value="1"/>
</dbReference>
<dbReference type="PANTHER" id="PTHR30055">
    <property type="entry name" value="HTH-TYPE TRANSCRIPTIONAL REGULATOR RUTR"/>
    <property type="match status" value="1"/>
</dbReference>
<protein>
    <submittedName>
        <fullName evidence="7">TetR/AcrR family transcriptional regulator</fullName>
    </submittedName>
</protein>
<reference evidence="7" key="1">
    <citation type="submission" date="2022-10" db="EMBL/GenBank/DDBJ databases">
        <title>The complete genomes of actinobacterial strains from the NBC collection.</title>
        <authorList>
            <person name="Joergensen T.S."/>
            <person name="Alvarez Arevalo M."/>
            <person name="Sterndorff E.B."/>
            <person name="Faurdal D."/>
            <person name="Vuksanovic O."/>
            <person name="Mourched A.-S."/>
            <person name="Charusanti P."/>
            <person name="Shaw S."/>
            <person name="Blin K."/>
            <person name="Weber T."/>
        </authorList>
    </citation>
    <scope>NUCLEOTIDE SEQUENCE</scope>
    <source>
        <strain evidence="7">NBC_01393</strain>
    </source>
</reference>
<gene>
    <name evidence="7" type="ORF">OG699_17745</name>
</gene>